<dbReference type="InterPro" id="IPR007835">
    <property type="entry name" value="MOFRL"/>
</dbReference>
<evidence type="ECO:0000259" key="2">
    <source>
        <dbReference type="Pfam" id="PF13660"/>
    </source>
</evidence>
<name>A0A6L6J4P1_9RHOB</name>
<dbReference type="Proteomes" id="UP000478183">
    <property type="component" value="Unassembled WGS sequence"/>
</dbReference>
<keyword evidence="4" id="KW-1185">Reference proteome</keyword>
<dbReference type="OrthoDB" id="9766552at2"/>
<evidence type="ECO:0000313" key="4">
    <source>
        <dbReference type="Proteomes" id="UP000478183"/>
    </source>
</evidence>
<feature type="domain" description="MOFRL-associated" evidence="2">
    <location>
        <begin position="8"/>
        <end position="232"/>
    </location>
</feature>
<evidence type="ECO:0000259" key="1">
    <source>
        <dbReference type="Pfam" id="PF05161"/>
    </source>
</evidence>
<dbReference type="Pfam" id="PF13660">
    <property type="entry name" value="DUF4147"/>
    <property type="match status" value="1"/>
</dbReference>
<dbReference type="Pfam" id="PF05161">
    <property type="entry name" value="MOFRL"/>
    <property type="match status" value="1"/>
</dbReference>
<dbReference type="SUPFAM" id="SSF82544">
    <property type="entry name" value="GckA/TtuD-like"/>
    <property type="match status" value="1"/>
</dbReference>
<dbReference type="InterPro" id="IPR025286">
    <property type="entry name" value="MOFRL_assoc_dom"/>
</dbReference>
<accession>A0A6L6J4P1</accession>
<dbReference type="PANTHER" id="PTHR12227">
    <property type="entry name" value="GLYCERATE KINASE"/>
    <property type="match status" value="1"/>
</dbReference>
<dbReference type="GO" id="GO:0008887">
    <property type="term" value="F:glycerate kinase activity"/>
    <property type="evidence" value="ECO:0007669"/>
    <property type="project" value="InterPro"/>
</dbReference>
<dbReference type="InterPro" id="IPR038614">
    <property type="entry name" value="GK_N_sf"/>
</dbReference>
<protein>
    <submittedName>
        <fullName evidence="3">DUF4147 domain-containing protein</fullName>
    </submittedName>
</protein>
<sequence length="408" mass="41023">MLPAERAMALIRAGIAAADPAAAVQRGMAEVLADPPAAGGHWQIIALGKAARAMAEAALAALPAAQVLVVTNAGNDAPLEGARVMRAGHPQPDAEGAAAADEVVRLLRSTRPQDRVLALISGGGSAMLPAPAEGMTLADKQAVNALLLGSGADISQVNLIRQGLSRLKGGGWLRLSQAPVTALILSDVPGDDLRVIASGPTVAPVGTRAMAEALAKELGIWEWMPDSARVALSRPDDTQPLPPARNILVGSNGISVAAMVAAGADAAPVPLEGDVQDCARTIWALARDLQPGQALAFGGETTVRLVGNGMGGRNQELALRLALLTESSPVDFDWAFASVGSDGRDGPGEAAGGLVGPQTPEAIRAAGTDPVEALSRNDSTPALGAGGALVVTGATGTNVADLAVLVRA</sequence>
<reference evidence="3 4" key="1">
    <citation type="submission" date="2019-11" db="EMBL/GenBank/DDBJ databases">
        <authorList>
            <person name="Dong K."/>
        </authorList>
    </citation>
    <scope>NUCLEOTIDE SEQUENCE [LARGE SCALE GENOMIC DNA]</scope>
    <source>
        <strain evidence="3 4">NBRC 111993</strain>
    </source>
</reference>
<dbReference type="RefSeq" id="WP_155093606.1">
    <property type="nucleotide sequence ID" value="NZ_WMIE01000001.1"/>
</dbReference>
<dbReference type="AlphaFoldDB" id="A0A6L6J4P1"/>
<dbReference type="PANTHER" id="PTHR12227:SF0">
    <property type="entry name" value="GLYCERATE KINASE"/>
    <property type="match status" value="1"/>
</dbReference>
<proteinExistence type="predicted"/>
<dbReference type="GO" id="GO:0005737">
    <property type="term" value="C:cytoplasm"/>
    <property type="evidence" value="ECO:0007669"/>
    <property type="project" value="TreeGrafter"/>
</dbReference>
<dbReference type="EMBL" id="WMIE01000001">
    <property type="protein sequence ID" value="MTH76208.1"/>
    <property type="molecule type" value="Genomic_DNA"/>
</dbReference>
<organism evidence="3 4">
    <name type="scientific">Paracoccus aestuariivivens</name>
    <dbReference type="NCBI Taxonomy" id="1820333"/>
    <lineage>
        <taxon>Bacteria</taxon>
        <taxon>Pseudomonadati</taxon>
        <taxon>Pseudomonadota</taxon>
        <taxon>Alphaproteobacteria</taxon>
        <taxon>Rhodobacterales</taxon>
        <taxon>Paracoccaceae</taxon>
        <taxon>Paracoccus</taxon>
    </lineage>
</organism>
<evidence type="ECO:0000313" key="3">
    <source>
        <dbReference type="EMBL" id="MTH76208.1"/>
    </source>
</evidence>
<dbReference type="Gene3D" id="3.40.50.10180">
    <property type="entry name" value="Glycerate kinase, MOFRL-like N-terminal domain"/>
    <property type="match status" value="1"/>
</dbReference>
<gene>
    <name evidence="3" type="ORF">GL286_00520</name>
</gene>
<comment type="caution">
    <text evidence="3">The sequence shown here is derived from an EMBL/GenBank/DDBJ whole genome shotgun (WGS) entry which is preliminary data.</text>
</comment>
<feature type="domain" description="MOFRL" evidence="1">
    <location>
        <begin position="294"/>
        <end position="401"/>
    </location>
</feature>
<dbReference type="InterPro" id="IPR039760">
    <property type="entry name" value="MOFRL_protein"/>
</dbReference>
<dbReference type="Gene3D" id="3.40.1480.10">
    <property type="entry name" value="MOFRL domain"/>
    <property type="match status" value="1"/>
</dbReference>
<dbReference type="InterPro" id="IPR037035">
    <property type="entry name" value="GK-like_C_sf"/>
</dbReference>